<reference evidence="9 10" key="1">
    <citation type="submission" date="2017-08" db="EMBL/GenBank/DDBJ databases">
        <title>Draft genome sequences of 64 type strains of genus Staph aureus.</title>
        <authorList>
            <person name="Cole K."/>
            <person name="Golubchik T."/>
            <person name="Russell J."/>
            <person name="Foster D."/>
            <person name="Llewelyn M."/>
            <person name="Wilson D."/>
            <person name="Crook D."/>
            <person name="Paul J."/>
        </authorList>
    </citation>
    <scope>NUCLEOTIDE SEQUENCE [LARGE SCALE GENOMIC DNA]</scope>
    <source>
        <strain evidence="9 10">DSM 29875</strain>
    </source>
</reference>
<comment type="catalytic activity">
    <reaction evidence="4">
        <text>L-proline + NAD(+) = 1-pyrroline-2-carboxylate + NADH + H(+)</text>
        <dbReference type="Rhea" id="RHEA:20321"/>
        <dbReference type="ChEBI" id="CHEBI:15378"/>
        <dbReference type="ChEBI" id="CHEBI:39785"/>
        <dbReference type="ChEBI" id="CHEBI:57540"/>
        <dbReference type="ChEBI" id="CHEBI:57945"/>
        <dbReference type="ChEBI" id="CHEBI:60039"/>
        <dbReference type="EC" id="1.5.1.49"/>
    </reaction>
</comment>
<dbReference type="InterPro" id="IPR036291">
    <property type="entry name" value="NAD(P)-bd_dom_sf"/>
</dbReference>
<evidence type="ECO:0000256" key="1">
    <source>
        <dbReference type="ARBA" id="ARBA00008903"/>
    </source>
</evidence>
<dbReference type="OrthoDB" id="9792005at2"/>
<dbReference type="AlphaFoldDB" id="A0A2K4FCZ3"/>
<dbReference type="FunFam" id="3.30.1780.10:FF:000002">
    <property type="entry name" value="Ornithine cyclodeaminase"/>
    <property type="match status" value="1"/>
</dbReference>
<protein>
    <recommendedName>
        <fullName evidence="7">Delta(1)-pyrroline-2-carboxylate reductase</fullName>
        <ecNumber evidence="6">1.5.1.49</ecNumber>
    </recommendedName>
    <alternativeName>
        <fullName evidence="8">Proline ketimine reductase</fullName>
    </alternativeName>
</protein>
<dbReference type="GeneID" id="98296769"/>
<dbReference type="InterPro" id="IPR023401">
    <property type="entry name" value="ODC_N"/>
</dbReference>
<dbReference type="PANTHER" id="PTHR13812:SF19">
    <property type="entry name" value="KETIMINE REDUCTASE MU-CRYSTALLIN"/>
    <property type="match status" value="1"/>
</dbReference>
<dbReference type="SUPFAM" id="SSF51735">
    <property type="entry name" value="NAD(P)-binding Rossmann-fold domains"/>
    <property type="match status" value="1"/>
</dbReference>
<dbReference type="RefSeq" id="WP_103370647.1">
    <property type="nucleotide sequence ID" value="NZ_CBCRVO010000001.1"/>
</dbReference>
<evidence type="ECO:0000256" key="5">
    <source>
        <dbReference type="ARBA" id="ARBA00052703"/>
    </source>
</evidence>
<comment type="catalytic activity">
    <reaction evidence="5">
        <text>L-proline + NADP(+) = 1-pyrroline-2-carboxylate + NADPH + H(+)</text>
        <dbReference type="Rhea" id="RHEA:20317"/>
        <dbReference type="ChEBI" id="CHEBI:15378"/>
        <dbReference type="ChEBI" id="CHEBI:39785"/>
        <dbReference type="ChEBI" id="CHEBI:57783"/>
        <dbReference type="ChEBI" id="CHEBI:58349"/>
        <dbReference type="ChEBI" id="CHEBI:60039"/>
        <dbReference type="EC" id="1.5.1.49"/>
    </reaction>
</comment>
<dbReference type="Pfam" id="PF02423">
    <property type="entry name" value="OCD_Mu_crystall"/>
    <property type="match status" value="1"/>
</dbReference>
<keyword evidence="2" id="KW-0560">Oxidoreductase</keyword>
<dbReference type="Gene3D" id="3.40.50.720">
    <property type="entry name" value="NAD(P)-binding Rossmann-like Domain"/>
    <property type="match status" value="1"/>
</dbReference>
<dbReference type="Gene3D" id="3.30.1780.10">
    <property type="entry name" value="ornithine cyclodeaminase, domain 1"/>
    <property type="match status" value="1"/>
</dbReference>
<evidence type="ECO:0000313" key="9">
    <source>
        <dbReference type="EMBL" id="POA09222.1"/>
    </source>
</evidence>
<comment type="similarity">
    <text evidence="1">Belongs to the ornithine cyclodeaminase/mu-crystallin family.</text>
</comment>
<evidence type="ECO:0000256" key="2">
    <source>
        <dbReference type="ARBA" id="ARBA00023002"/>
    </source>
</evidence>
<proteinExistence type="inferred from homology"/>
<comment type="caution">
    <text evidence="9">The sequence shown here is derived from an EMBL/GenBank/DDBJ whole genome shotgun (WGS) entry which is preliminary data.</text>
</comment>
<dbReference type="GO" id="GO:0019752">
    <property type="term" value="P:carboxylic acid metabolic process"/>
    <property type="evidence" value="ECO:0007669"/>
    <property type="project" value="UniProtKB-ARBA"/>
</dbReference>
<dbReference type="GO" id="GO:0005737">
    <property type="term" value="C:cytoplasm"/>
    <property type="evidence" value="ECO:0007669"/>
    <property type="project" value="TreeGrafter"/>
</dbReference>
<dbReference type="InterPro" id="IPR003462">
    <property type="entry name" value="ODC_Mu_crystall"/>
</dbReference>
<evidence type="ECO:0000256" key="3">
    <source>
        <dbReference type="ARBA" id="ARBA00023027"/>
    </source>
</evidence>
<dbReference type="PANTHER" id="PTHR13812">
    <property type="entry name" value="KETIMINE REDUCTASE MU-CRYSTALLIN"/>
    <property type="match status" value="1"/>
</dbReference>
<keyword evidence="9" id="KW-0456">Lyase</keyword>
<dbReference type="GO" id="GO:0016829">
    <property type="term" value="F:lyase activity"/>
    <property type="evidence" value="ECO:0007669"/>
    <property type="project" value="UniProtKB-KW"/>
</dbReference>
<evidence type="ECO:0000256" key="6">
    <source>
        <dbReference type="ARBA" id="ARBA00067080"/>
    </source>
</evidence>
<sequence>MRYISAQDQRDVMDMKEVVKVTGQALQAYSEGKTEMPLRYTLPFNDDNRYLVMPAICDELQATGVKIVSFVPGNPQRGKQTIEGSVMLTDHETGETLAVLDGAFLTKIRTGAISGVATQYMAREDADTLCVIGTGEQAEGLIEAVLAVRDIKRIQFFNRTHEKAVRFAEEMKARFDHLDTEVFEDVNDAMKGADVVVTATNSPKPVFEGKLDAGVHLNAVGSFKPDMQELPSDVLAHANKVAVESKNAALEETGDFIEAMKAGKFDEADLYGELGRIVSGELTARDNDDEVTVFKSVGLAIVDIVVAQYFYEKLAEEK</sequence>
<dbReference type="EC" id="1.5.1.49" evidence="6"/>
<keyword evidence="10" id="KW-1185">Reference proteome</keyword>
<dbReference type="FunFam" id="3.40.50.720:FF:000311">
    <property type="entry name" value="Ornithine cyclodeaminase"/>
    <property type="match status" value="1"/>
</dbReference>
<dbReference type="EMBL" id="PPPX01000001">
    <property type="protein sequence ID" value="POA09222.1"/>
    <property type="molecule type" value="Genomic_DNA"/>
</dbReference>
<evidence type="ECO:0000256" key="4">
    <source>
        <dbReference type="ARBA" id="ARBA00050354"/>
    </source>
</evidence>
<dbReference type="GO" id="GO:0016491">
    <property type="term" value="F:oxidoreductase activity"/>
    <property type="evidence" value="ECO:0007669"/>
    <property type="project" value="UniProtKB-KW"/>
</dbReference>
<dbReference type="PIRSF" id="PIRSF001439">
    <property type="entry name" value="CryM"/>
    <property type="match status" value="1"/>
</dbReference>
<dbReference type="Proteomes" id="UP000242712">
    <property type="component" value="Unassembled WGS sequence"/>
</dbReference>
<name>A0A2K4FCZ3_9STAP</name>
<organism evidence="9 10">
    <name type="scientific">Staphylococcus argensis</name>
    <dbReference type="NCBI Taxonomy" id="1607738"/>
    <lineage>
        <taxon>Bacteria</taxon>
        <taxon>Bacillati</taxon>
        <taxon>Bacillota</taxon>
        <taxon>Bacilli</taxon>
        <taxon>Bacillales</taxon>
        <taxon>Staphylococcaceae</taxon>
        <taxon>Staphylococcus</taxon>
    </lineage>
</organism>
<gene>
    <name evidence="9" type="ORF">CD039_00210</name>
</gene>
<accession>A0A2K4FCZ3</accession>
<evidence type="ECO:0000313" key="10">
    <source>
        <dbReference type="Proteomes" id="UP000242712"/>
    </source>
</evidence>
<keyword evidence="3" id="KW-0520">NAD</keyword>
<dbReference type="NCBIfam" id="NF006379">
    <property type="entry name" value="PRK08618.1"/>
    <property type="match status" value="1"/>
</dbReference>
<evidence type="ECO:0000256" key="7">
    <source>
        <dbReference type="ARBA" id="ARBA00070669"/>
    </source>
</evidence>
<evidence type="ECO:0000256" key="8">
    <source>
        <dbReference type="ARBA" id="ARBA00078572"/>
    </source>
</evidence>